<evidence type="ECO:0000256" key="7">
    <source>
        <dbReference type="RuleBase" id="RU367022"/>
    </source>
</evidence>
<comment type="subcellular location">
    <subcellularLocation>
        <location evidence="1 7">Membrane</location>
        <topology evidence="1 7">Multi-pass membrane protein</topology>
    </subcellularLocation>
</comment>
<comment type="similarity">
    <text evidence="2 7">Belongs to the copper transporter (Ctr) (TC 1.A.56) family. SLC31A subfamily.</text>
</comment>
<feature type="transmembrane region" description="Helical" evidence="7">
    <location>
        <begin position="188"/>
        <end position="207"/>
    </location>
</feature>
<keyword evidence="5 7" id="KW-1133">Transmembrane helix</keyword>
<organism evidence="8 9">
    <name type="scientific">Ceratopteris richardii</name>
    <name type="common">Triangle waterfern</name>
    <dbReference type="NCBI Taxonomy" id="49495"/>
    <lineage>
        <taxon>Eukaryota</taxon>
        <taxon>Viridiplantae</taxon>
        <taxon>Streptophyta</taxon>
        <taxon>Embryophyta</taxon>
        <taxon>Tracheophyta</taxon>
        <taxon>Polypodiopsida</taxon>
        <taxon>Polypodiidae</taxon>
        <taxon>Polypodiales</taxon>
        <taxon>Pteridineae</taxon>
        <taxon>Pteridaceae</taxon>
        <taxon>Parkerioideae</taxon>
        <taxon>Ceratopteris</taxon>
    </lineage>
</organism>
<dbReference type="Proteomes" id="UP000825935">
    <property type="component" value="Chromosome 13"/>
</dbReference>
<gene>
    <name evidence="8" type="ORF">KP509_13G063800</name>
</gene>
<feature type="transmembrane region" description="Helical" evidence="7">
    <location>
        <begin position="161"/>
        <end position="182"/>
    </location>
</feature>
<keyword evidence="3 7" id="KW-0812">Transmembrane</keyword>
<evidence type="ECO:0000256" key="5">
    <source>
        <dbReference type="ARBA" id="ARBA00022989"/>
    </source>
</evidence>
<dbReference type="Pfam" id="PF04145">
    <property type="entry name" value="Ctr"/>
    <property type="match status" value="1"/>
</dbReference>
<evidence type="ECO:0000256" key="1">
    <source>
        <dbReference type="ARBA" id="ARBA00004141"/>
    </source>
</evidence>
<keyword evidence="6 7" id="KW-0472">Membrane</keyword>
<protein>
    <recommendedName>
        <fullName evidence="7">Copper transport protein</fullName>
    </recommendedName>
</protein>
<evidence type="ECO:0000313" key="9">
    <source>
        <dbReference type="Proteomes" id="UP000825935"/>
    </source>
</evidence>
<reference evidence="8" key="1">
    <citation type="submission" date="2021-08" db="EMBL/GenBank/DDBJ databases">
        <title>WGS assembly of Ceratopteris richardii.</title>
        <authorList>
            <person name="Marchant D.B."/>
            <person name="Chen G."/>
            <person name="Jenkins J."/>
            <person name="Shu S."/>
            <person name="Leebens-Mack J."/>
            <person name="Grimwood J."/>
            <person name="Schmutz J."/>
            <person name="Soltis P."/>
            <person name="Soltis D."/>
            <person name="Chen Z.-H."/>
        </authorList>
    </citation>
    <scope>NUCLEOTIDE SEQUENCE</scope>
    <source>
        <strain evidence="8">Whitten #5841</strain>
        <tissue evidence="8">Leaf</tissue>
    </source>
</reference>
<dbReference type="GO" id="GO:0005886">
    <property type="term" value="C:plasma membrane"/>
    <property type="evidence" value="ECO:0007669"/>
    <property type="project" value="TreeGrafter"/>
</dbReference>
<evidence type="ECO:0000313" key="8">
    <source>
        <dbReference type="EMBL" id="KAH7421561.1"/>
    </source>
</evidence>
<keyword evidence="7" id="KW-0406">Ion transport</keyword>
<dbReference type="OrthoDB" id="73901at2759"/>
<feature type="transmembrane region" description="Helical" evidence="7">
    <location>
        <begin position="86"/>
        <end position="106"/>
    </location>
</feature>
<proteinExistence type="inferred from homology"/>
<dbReference type="PANTHER" id="PTHR12483:SF27">
    <property type="entry name" value="COPPER TRANSPORT PROTEIN CTR1"/>
    <property type="match status" value="1"/>
</dbReference>
<evidence type="ECO:0000256" key="2">
    <source>
        <dbReference type="ARBA" id="ARBA00006921"/>
    </source>
</evidence>
<keyword evidence="4 7" id="KW-0187">Copper transport</keyword>
<dbReference type="AlphaFoldDB" id="A0A8T2TE44"/>
<keyword evidence="9" id="KW-1185">Reference proteome</keyword>
<name>A0A8T2TE44_CERRI</name>
<keyword evidence="7" id="KW-0813">Transport</keyword>
<dbReference type="PANTHER" id="PTHR12483">
    <property type="entry name" value="SOLUTE CARRIER FAMILY 31 COPPER TRANSPORTERS"/>
    <property type="match status" value="1"/>
</dbReference>
<sequence length="229" mass="25274">MQSSQYLPGFPQLLGFPRIFCPSRRGLVMDMDHGNSSMQSPANVAAFMDMGGGIMPSMQMMTMMQMSFYWGKQVTILFSEWKTTTVGNYIGSLIALFIVAFLNQYLDRLTSSSSPLLLRSQRSVGADGSGGVPLESKLGSKNLGTNEGNDLSTMLQQRRPCVVTFLITALFFVRVSVSYLLMLAVMSFNGGVFLAVMLGFALGFFVFRTDIYRRKESSTPIQLSAVLHC</sequence>
<evidence type="ECO:0000256" key="6">
    <source>
        <dbReference type="ARBA" id="ARBA00023136"/>
    </source>
</evidence>
<dbReference type="InterPro" id="IPR007274">
    <property type="entry name" value="Cop_transporter"/>
</dbReference>
<accession>A0A8T2TE44</accession>
<comment type="caution">
    <text evidence="8">The sequence shown here is derived from an EMBL/GenBank/DDBJ whole genome shotgun (WGS) entry which is preliminary data.</text>
</comment>
<keyword evidence="7" id="KW-0186">Copper</keyword>
<evidence type="ECO:0000256" key="3">
    <source>
        <dbReference type="ARBA" id="ARBA00022692"/>
    </source>
</evidence>
<dbReference type="GO" id="GO:0005375">
    <property type="term" value="F:copper ion transmembrane transporter activity"/>
    <property type="evidence" value="ECO:0007669"/>
    <property type="project" value="UniProtKB-UniRule"/>
</dbReference>
<evidence type="ECO:0000256" key="4">
    <source>
        <dbReference type="ARBA" id="ARBA00022796"/>
    </source>
</evidence>
<dbReference type="EMBL" id="CM035418">
    <property type="protein sequence ID" value="KAH7421561.1"/>
    <property type="molecule type" value="Genomic_DNA"/>
</dbReference>